<accession>A0A1I8IT01</accession>
<evidence type="ECO:0000313" key="2">
    <source>
        <dbReference type="Proteomes" id="UP000095280"/>
    </source>
</evidence>
<keyword evidence="2" id="KW-1185">Reference proteome</keyword>
<dbReference type="AlphaFoldDB" id="A0A1I8IT01"/>
<organism evidence="2 3">
    <name type="scientific">Macrostomum lignano</name>
    <dbReference type="NCBI Taxonomy" id="282301"/>
    <lineage>
        <taxon>Eukaryota</taxon>
        <taxon>Metazoa</taxon>
        <taxon>Spiralia</taxon>
        <taxon>Lophotrochozoa</taxon>
        <taxon>Platyhelminthes</taxon>
        <taxon>Rhabditophora</taxon>
        <taxon>Macrostomorpha</taxon>
        <taxon>Macrostomida</taxon>
        <taxon>Macrostomidae</taxon>
        <taxon>Macrostomum</taxon>
    </lineage>
</organism>
<feature type="compositionally biased region" description="Polar residues" evidence="1">
    <location>
        <begin position="39"/>
        <end position="58"/>
    </location>
</feature>
<evidence type="ECO:0000256" key="1">
    <source>
        <dbReference type="SAM" id="MobiDB-lite"/>
    </source>
</evidence>
<feature type="region of interest" description="Disordered" evidence="1">
    <location>
        <begin position="1"/>
        <end position="58"/>
    </location>
</feature>
<sequence length="132" mass="14069">MSDFMSCQVKTTSSDIGVVEPNEPLTAGSESSGKGLRDFSSNNLQETHRCTTSSQSSADSNALITTVPVISTVQSWIRPPLQPLLFVNSHQSGDTDSQLSAVAKDLQQETEELPAGEMLLRGLEDLSSAEGL</sequence>
<name>A0A1I8IT01_9PLAT</name>
<reference evidence="3" key="1">
    <citation type="submission" date="2016-11" db="UniProtKB">
        <authorList>
            <consortium name="WormBaseParasite"/>
        </authorList>
    </citation>
    <scope>IDENTIFICATION</scope>
</reference>
<feature type="region of interest" description="Disordered" evidence="1">
    <location>
        <begin position="107"/>
        <end position="132"/>
    </location>
</feature>
<dbReference type="WBParaSite" id="maker-uti_cns_0015671-snap-gene-0.1-mRNA-1">
    <property type="protein sequence ID" value="maker-uti_cns_0015671-snap-gene-0.1-mRNA-1"/>
    <property type="gene ID" value="maker-uti_cns_0015671-snap-gene-0.1"/>
</dbReference>
<dbReference type="Proteomes" id="UP000095280">
    <property type="component" value="Unplaced"/>
</dbReference>
<proteinExistence type="predicted"/>
<protein>
    <submittedName>
        <fullName evidence="3">RUBCNL</fullName>
    </submittedName>
</protein>
<evidence type="ECO:0000313" key="3">
    <source>
        <dbReference type="WBParaSite" id="maker-uti_cns_0015671-snap-gene-0.1-mRNA-1"/>
    </source>
</evidence>